<evidence type="ECO:0000313" key="4">
    <source>
        <dbReference type="Proteomes" id="UP000233551"/>
    </source>
</evidence>
<evidence type="ECO:0000256" key="2">
    <source>
        <dbReference type="RuleBase" id="RU003690"/>
    </source>
</evidence>
<evidence type="ECO:0000313" key="3">
    <source>
        <dbReference type="EMBL" id="PKI32738.1"/>
    </source>
</evidence>
<dbReference type="STRING" id="22663.A0A2I0HM27"/>
<name>A0A2I0HM27_PUNGR</name>
<dbReference type="EMBL" id="PGOL01007395">
    <property type="protein sequence ID" value="PKI32738.1"/>
    <property type="molecule type" value="Genomic_DNA"/>
</dbReference>
<dbReference type="InterPro" id="IPR017853">
    <property type="entry name" value="GH"/>
</dbReference>
<dbReference type="SUPFAM" id="SSF51445">
    <property type="entry name" value="(Trans)glycosidases"/>
    <property type="match status" value="1"/>
</dbReference>
<dbReference type="Pfam" id="PF00232">
    <property type="entry name" value="Glyco_hydro_1"/>
    <property type="match status" value="2"/>
</dbReference>
<dbReference type="GO" id="GO:0005975">
    <property type="term" value="P:carbohydrate metabolic process"/>
    <property type="evidence" value="ECO:0007669"/>
    <property type="project" value="InterPro"/>
</dbReference>
<comment type="caution">
    <text evidence="3">The sequence shown here is derived from an EMBL/GenBank/DDBJ whole genome shotgun (WGS) entry which is preliminary data.</text>
</comment>
<dbReference type="PRINTS" id="PR00131">
    <property type="entry name" value="GLHYDRLASE1"/>
</dbReference>
<organism evidence="3 4">
    <name type="scientific">Punica granatum</name>
    <name type="common">Pomegranate</name>
    <dbReference type="NCBI Taxonomy" id="22663"/>
    <lineage>
        <taxon>Eukaryota</taxon>
        <taxon>Viridiplantae</taxon>
        <taxon>Streptophyta</taxon>
        <taxon>Embryophyta</taxon>
        <taxon>Tracheophyta</taxon>
        <taxon>Spermatophyta</taxon>
        <taxon>Magnoliopsida</taxon>
        <taxon>eudicotyledons</taxon>
        <taxon>Gunneridae</taxon>
        <taxon>Pentapetalae</taxon>
        <taxon>rosids</taxon>
        <taxon>malvids</taxon>
        <taxon>Myrtales</taxon>
        <taxon>Lythraceae</taxon>
        <taxon>Punica</taxon>
    </lineage>
</organism>
<protein>
    <submittedName>
        <fullName evidence="3">Uncharacterized protein</fullName>
    </submittedName>
</protein>
<comment type="similarity">
    <text evidence="1 2">Belongs to the glycosyl hydrolase 1 family.</text>
</comment>
<dbReference type="InterPro" id="IPR001360">
    <property type="entry name" value="Glyco_hydro_1"/>
</dbReference>
<dbReference type="Gene3D" id="3.20.20.80">
    <property type="entry name" value="Glycosidases"/>
    <property type="match status" value="1"/>
</dbReference>
<accession>A0A2I0HM27</accession>
<proteinExistence type="inferred from homology"/>
<dbReference type="PANTHER" id="PTHR10353">
    <property type="entry name" value="GLYCOSYL HYDROLASE"/>
    <property type="match status" value="1"/>
</dbReference>
<dbReference type="GO" id="GO:0008422">
    <property type="term" value="F:beta-glucosidase activity"/>
    <property type="evidence" value="ECO:0007669"/>
    <property type="project" value="TreeGrafter"/>
</dbReference>
<keyword evidence="4" id="KW-1185">Reference proteome</keyword>
<dbReference type="AlphaFoldDB" id="A0A2I0HM27"/>
<sequence>MASLGVDSYRFSISWARILPKGRFGGINMLGIDFYNNLIDALLSKGIQPFATLHHFDIPLELEDRYEAWLSPLSREDFQLYADICFKHFGDRVKHWVTFNEPNIHMMLAYRRGEFSPCRCSGGFGNCSHGDSERDPFIAAHNIILSHAAAVDTYKKNYQKEQNGTIGLVLHSPWFEPISDSKEDKLAAKRALSFFNNWISDPVIFGRYPREMVEILGNILPEFSRKEQEKLQNTGVDFIGINHYSSYYAKDCLFSYCDVDPGNGTTWTEGSYWQLSQRNGLPIGQPTDLWWLNAFPEGMEKMVNYISGRYNNTPMYITKNGENGVDVRGYFTWSLLDNFDWNYGYTVRFGLQYVDFKTTKRTPKLSAGWYRTFIAKHKKINMVTSSSNPQKSAY</sequence>
<reference evidence="3 4" key="1">
    <citation type="submission" date="2017-11" db="EMBL/GenBank/DDBJ databases">
        <title>De-novo sequencing of pomegranate (Punica granatum L.) genome.</title>
        <authorList>
            <person name="Akparov Z."/>
            <person name="Amiraslanov A."/>
            <person name="Hajiyeva S."/>
            <person name="Abbasov M."/>
            <person name="Kaur K."/>
            <person name="Hamwieh A."/>
            <person name="Solovyev V."/>
            <person name="Salamov A."/>
            <person name="Braich B."/>
            <person name="Kosarev P."/>
            <person name="Mahmoud A."/>
            <person name="Hajiyev E."/>
            <person name="Babayeva S."/>
            <person name="Izzatullayeva V."/>
            <person name="Mammadov A."/>
            <person name="Mammadov A."/>
            <person name="Sharifova S."/>
            <person name="Ojaghi J."/>
            <person name="Eynullazada K."/>
            <person name="Bayramov B."/>
            <person name="Abdulazimova A."/>
            <person name="Shahmuradov I."/>
        </authorList>
    </citation>
    <scope>NUCLEOTIDE SEQUENCE [LARGE SCALE GENOMIC DNA]</scope>
    <source>
        <strain evidence="4">cv. AG2017</strain>
        <tissue evidence="3">Leaf</tissue>
    </source>
</reference>
<dbReference type="Proteomes" id="UP000233551">
    <property type="component" value="Unassembled WGS sequence"/>
</dbReference>
<evidence type="ECO:0000256" key="1">
    <source>
        <dbReference type="ARBA" id="ARBA00010838"/>
    </source>
</evidence>
<dbReference type="PANTHER" id="PTHR10353:SF213">
    <property type="entry name" value="BETA-GLUCOSIDASE 45-RELATED"/>
    <property type="match status" value="1"/>
</dbReference>
<gene>
    <name evidence="3" type="ORF">CRG98_046874</name>
</gene>